<proteinExistence type="inferred from homology"/>
<evidence type="ECO:0000256" key="3">
    <source>
        <dbReference type="ARBA" id="ARBA00001941"/>
    </source>
</evidence>
<dbReference type="Pfam" id="PF00834">
    <property type="entry name" value="Ribul_P_3_epim"/>
    <property type="match status" value="1"/>
</dbReference>
<evidence type="ECO:0000256" key="8">
    <source>
        <dbReference type="ARBA" id="ARBA00022723"/>
    </source>
</evidence>
<evidence type="ECO:0000256" key="7">
    <source>
        <dbReference type="ARBA" id="ARBA00013188"/>
    </source>
</evidence>
<comment type="cofactor">
    <cofactor evidence="2">
        <name>Mn(2+)</name>
        <dbReference type="ChEBI" id="CHEBI:29035"/>
    </cofactor>
</comment>
<evidence type="ECO:0000256" key="2">
    <source>
        <dbReference type="ARBA" id="ARBA00001936"/>
    </source>
</evidence>
<comment type="cofactor">
    <cofactor evidence="3">
        <name>Co(2+)</name>
        <dbReference type="ChEBI" id="CHEBI:48828"/>
    </cofactor>
</comment>
<comment type="cofactor">
    <cofactor evidence="4">
        <name>Zn(2+)</name>
        <dbReference type="ChEBI" id="CHEBI:29105"/>
    </cofactor>
</comment>
<dbReference type="InterPro" id="IPR013785">
    <property type="entry name" value="Aldolase_TIM"/>
</dbReference>
<dbReference type="Proteomes" id="UP001264335">
    <property type="component" value="Unassembled WGS sequence"/>
</dbReference>
<keyword evidence="8" id="KW-0479">Metal-binding</keyword>
<dbReference type="InterPro" id="IPR011060">
    <property type="entry name" value="RibuloseP-bd_barrel"/>
</dbReference>
<dbReference type="PROSITE" id="PS01086">
    <property type="entry name" value="RIBUL_P_3_EPIMER_2"/>
    <property type="match status" value="1"/>
</dbReference>
<dbReference type="InterPro" id="IPR000056">
    <property type="entry name" value="Ribul_P_3_epim-like"/>
</dbReference>
<evidence type="ECO:0000256" key="1">
    <source>
        <dbReference type="ARBA" id="ARBA00001782"/>
    </source>
</evidence>
<protein>
    <recommendedName>
        <fullName evidence="7">ribulose-phosphate 3-epimerase</fullName>
        <ecNumber evidence="7">5.1.3.1</ecNumber>
    </recommendedName>
</protein>
<dbReference type="GO" id="GO:0046872">
    <property type="term" value="F:metal ion binding"/>
    <property type="evidence" value="ECO:0007669"/>
    <property type="project" value="UniProtKB-KW"/>
</dbReference>
<evidence type="ECO:0000256" key="5">
    <source>
        <dbReference type="ARBA" id="ARBA00001954"/>
    </source>
</evidence>
<accession>A0A2N8Q1J0</accession>
<dbReference type="GO" id="GO:0005975">
    <property type="term" value="P:carbohydrate metabolic process"/>
    <property type="evidence" value="ECO:0007669"/>
    <property type="project" value="InterPro"/>
</dbReference>
<dbReference type="GO" id="GO:0004750">
    <property type="term" value="F:D-ribulose-phosphate 3-epimerase activity"/>
    <property type="evidence" value="ECO:0007669"/>
    <property type="project" value="UniProtKB-EC"/>
</dbReference>
<evidence type="ECO:0000313" key="11">
    <source>
        <dbReference type="EMBL" id="RVU94322.1"/>
    </source>
</evidence>
<dbReference type="RefSeq" id="WP_102872309.1">
    <property type="nucleotide sequence ID" value="NZ_CAAKNX010000002.1"/>
</dbReference>
<organism evidence="11 12">
    <name type="scientific">Enterococcus avium</name>
    <name type="common">Streptococcus avium</name>
    <dbReference type="NCBI Taxonomy" id="33945"/>
    <lineage>
        <taxon>Bacteria</taxon>
        <taxon>Bacillati</taxon>
        <taxon>Bacillota</taxon>
        <taxon>Bacilli</taxon>
        <taxon>Lactobacillales</taxon>
        <taxon>Enterococcaceae</taxon>
        <taxon>Enterococcus</taxon>
    </lineage>
</organism>
<reference evidence="10 13" key="2">
    <citation type="submission" date="2023-03" db="EMBL/GenBank/DDBJ databases">
        <authorList>
            <person name="Shen W."/>
            <person name="Cai J."/>
        </authorList>
    </citation>
    <scope>NUCLEOTIDE SEQUENCE [LARGE SCALE GENOMIC DNA]</scope>
    <source>
        <strain evidence="10 13">Y2</strain>
    </source>
</reference>
<comment type="similarity">
    <text evidence="6">Belongs to the ribulose-phosphate 3-epimerase family.</text>
</comment>
<evidence type="ECO:0000313" key="13">
    <source>
        <dbReference type="Proteomes" id="UP001264335"/>
    </source>
</evidence>
<dbReference type="SUPFAM" id="SSF51366">
    <property type="entry name" value="Ribulose-phoshate binding barrel"/>
    <property type="match status" value="1"/>
</dbReference>
<evidence type="ECO:0000256" key="6">
    <source>
        <dbReference type="ARBA" id="ARBA00009541"/>
    </source>
</evidence>
<dbReference type="CDD" id="cd00429">
    <property type="entry name" value="RPE"/>
    <property type="match status" value="1"/>
</dbReference>
<reference evidence="11 12" key="1">
    <citation type="submission" date="2018-12" db="EMBL/GenBank/DDBJ databases">
        <title>A novel vanA-carrying plasmid in a clinical isolate of Enterococcus avium.</title>
        <authorList>
            <person name="Bernasconi O.J."/>
            <person name="Luzzaro F."/>
            <person name="Endimiani A."/>
        </authorList>
    </citation>
    <scope>NUCLEOTIDE SEQUENCE [LARGE SCALE GENOMIC DNA]</scope>
    <source>
        <strain evidence="11 12">LC0559/18</strain>
    </source>
</reference>
<evidence type="ECO:0000313" key="12">
    <source>
        <dbReference type="Proteomes" id="UP000288388"/>
    </source>
</evidence>
<dbReference type="EMBL" id="JARPWY010000001">
    <property type="protein sequence ID" value="MDT2512648.1"/>
    <property type="molecule type" value="Genomic_DNA"/>
</dbReference>
<comment type="catalytic activity">
    <reaction evidence="1">
        <text>D-ribulose 5-phosphate = D-xylulose 5-phosphate</text>
        <dbReference type="Rhea" id="RHEA:13677"/>
        <dbReference type="ChEBI" id="CHEBI:57737"/>
        <dbReference type="ChEBI" id="CHEBI:58121"/>
        <dbReference type="EC" id="5.1.3.1"/>
    </reaction>
</comment>
<comment type="caution">
    <text evidence="11">The sequence shown here is derived from an EMBL/GenBank/DDBJ whole genome shotgun (WGS) entry which is preliminary data.</text>
</comment>
<dbReference type="AlphaFoldDB" id="A0A2N8Q1J0"/>
<dbReference type="EMBL" id="RYZS01000001">
    <property type="protein sequence ID" value="RVU94322.1"/>
    <property type="molecule type" value="Genomic_DNA"/>
</dbReference>
<dbReference type="FunFam" id="3.20.20.70:FF:000004">
    <property type="entry name" value="Ribulose-phosphate 3-epimerase"/>
    <property type="match status" value="1"/>
</dbReference>
<keyword evidence="9 11" id="KW-0413">Isomerase</keyword>
<name>A0A2N8Q1J0_ENTAV</name>
<gene>
    <name evidence="11" type="ORF">EK398_05390</name>
    <name evidence="10" type="ORF">P7D79_00255</name>
</gene>
<evidence type="ECO:0000313" key="10">
    <source>
        <dbReference type="EMBL" id="MDT2512648.1"/>
    </source>
</evidence>
<sequence>MERIVASIMCGNQLTLGQELQNIRAAGIDWLHCDVMDGVYVNNLAMAPYVLEPIIQTGKFTTDIHLACVTPEKYIEMFAPLKPDFLTFHIETTEEPEILIQRIHDLGIKVGIAINPETPIESLFPYLDVIELILVMTVNPGFAGQTFQPNVLEKLKSLNQQLKMKPNKPLIEVDGNIHSETAAAISKIGADLYVVGTSALFNDQPGSYTEKVMTLKQSFVTTGKA</sequence>
<dbReference type="EC" id="5.1.3.1" evidence="7"/>
<comment type="cofactor">
    <cofactor evidence="5">
        <name>Fe(2+)</name>
        <dbReference type="ChEBI" id="CHEBI:29033"/>
    </cofactor>
</comment>
<dbReference type="PANTHER" id="PTHR11749">
    <property type="entry name" value="RIBULOSE-5-PHOSPHATE-3-EPIMERASE"/>
    <property type="match status" value="1"/>
</dbReference>
<dbReference type="Gene3D" id="3.20.20.70">
    <property type="entry name" value="Aldolase class I"/>
    <property type="match status" value="1"/>
</dbReference>
<dbReference type="GO" id="GO:0005737">
    <property type="term" value="C:cytoplasm"/>
    <property type="evidence" value="ECO:0007669"/>
    <property type="project" value="UniProtKB-ARBA"/>
</dbReference>
<dbReference type="Proteomes" id="UP000288388">
    <property type="component" value="Unassembled WGS sequence"/>
</dbReference>
<evidence type="ECO:0000256" key="4">
    <source>
        <dbReference type="ARBA" id="ARBA00001947"/>
    </source>
</evidence>
<evidence type="ECO:0000256" key="9">
    <source>
        <dbReference type="ARBA" id="ARBA00023235"/>
    </source>
</evidence>
<dbReference type="NCBIfam" id="NF004076">
    <property type="entry name" value="PRK05581.1-4"/>
    <property type="match status" value="1"/>
</dbReference>